<dbReference type="AlphaFoldDB" id="A0A2J5HTI4"/>
<evidence type="ECO:0000313" key="3">
    <source>
        <dbReference type="Proteomes" id="UP000235023"/>
    </source>
</evidence>
<proteinExistence type="predicted"/>
<dbReference type="Proteomes" id="UP000235023">
    <property type="component" value="Unassembled WGS sequence"/>
</dbReference>
<accession>A0A2J5HTI4</accession>
<organism evidence="2 3">
    <name type="scientific">Aspergillus taichungensis</name>
    <dbReference type="NCBI Taxonomy" id="482145"/>
    <lineage>
        <taxon>Eukaryota</taxon>
        <taxon>Fungi</taxon>
        <taxon>Dikarya</taxon>
        <taxon>Ascomycota</taxon>
        <taxon>Pezizomycotina</taxon>
        <taxon>Eurotiomycetes</taxon>
        <taxon>Eurotiomycetidae</taxon>
        <taxon>Eurotiales</taxon>
        <taxon>Aspergillaceae</taxon>
        <taxon>Aspergillus</taxon>
        <taxon>Aspergillus subgen. Circumdati</taxon>
    </lineage>
</organism>
<evidence type="ECO:0000313" key="2">
    <source>
        <dbReference type="EMBL" id="PLN80476.1"/>
    </source>
</evidence>
<protein>
    <submittedName>
        <fullName evidence="2">Uncharacterized protein</fullName>
    </submittedName>
</protein>
<sequence>MACNREVTGRSQALTPSRILQAQSTPSPSRASELTADGCLRLDSGIHLTRVSLVVPLTLISSSLPLSSFFVLFWIFNFIWVLMAVIHIIISGYTTDHIPFCTMTGGVICNS</sequence>
<gene>
    <name evidence="2" type="ORF">BDW42DRAFT_112857</name>
</gene>
<dbReference type="EMBL" id="KZ559547">
    <property type="protein sequence ID" value="PLN80476.1"/>
    <property type="molecule type" value="Genomic_DNA"/>
</dbReference>
<keyword evidence="1" id="KW-0812">Transmembrane</keyword>
<reference evidence="3" key="1">
    <citation type="submission" date="2017-12" db="EMBL/GenBank/DDBJ databases">
        <authorList>
            <consortium name="DOE Joint Genome Institute"/>
            <person name="Mondo S.J."/>
            <person name="Kjaerbolling I."/>
            <person name="Vesth T.C."/>
            <person name="Frisvad J.C."/>
            <person name="Nybo J.L."/>
            <person name="Theobald S."/>
            <person name="Kuo A."/>
            <person name="Bowyer P."/>
            <person name="Matsuda Y."/>
            <person name="Lyhne E.K."/>
            <person name="Kogle M.E."/>
            <person name="Clum A."/>
            <person name="Lipzen A."/>
            <person name="Salamov A."/>
            <person name="Ngan C.Y."/>
            <person name="Daum C."/>
            <person name="Chiniquy J."/>
            <person name="Barry K."/>
            <person name="LaButti K."/>
            <person name="Haridas S."/>
            <person name="Simmons B.A."/>
            <person name="Magnuson J.K."/>
            <person name="Mortensen U.H."/>
            <person name="Larsen T.O."/>
            <person name="Grigoriev I.V."/>
            <person name="Baker S.E."/>
            <person name="Andersen M.R."/>
            <person name="Nordberg H.P."/>
            <person name="Cantor M.N."/>
            <person name="Hua S.X."/>
        </authorList>
    </citation>
    <scope>NUCLEOTIDE SEQUENCE [LARGE SCALE GENOMIC DNA]</scope>
    <source>
        <strain evidence="3">IBT 19404</strain>
    </source>
</reference>
<feature type="transmembrane region" description="Helical" evidence="1">
    <location>
        <begin position="69"/>
        <end position="90"/>
    </location>
</feature>
<evidence type="ECO:0000256" key="1">
    <source>
        <dbReference type="SAM" id="Phobius"/>
    </source>
</evidence>
<keyword evidence="1" id="KW-1133">Transmembrane helix</keyword>
<name>A0A2J5HTI4_9EURO</name>
<keyword evidence="1" id="KW-0472">Membrane</keyword>
<keyword evidence="3" id="KW-1185">Reference proteome</keyword>